<organism evidence="1 2">
    <name type="scientific">Vibrio aerogenes CECT 7868</name>
    <dbReference type="NCBI Taxonomy" id="1216006"/>
    <lineage>
        <taxon>Bacteria</taxon>
        <taxon>Pseudomonadati</taxon>
        <taxon>Pseudomonadota</taxon>
        <taxon>Gammaproteobacteria</taxon>
        <taxon>Vibrionales</taxon>
        <taxon>Vibrionaceae</taxon>
        <taxon>Vibrio</taxon>
    </lineage>
</organism>
<dbReference type="AlphaFoldDB" id="A0A1M5U6P4"/>
<dbReference type="RefSeq" id="WP_073601825.1">
    <property type="nucleotide sequence ID" value="NZ_FQXZ01000001.1"/>
</dbReference>
<gene>
    <name evidence="1" type="ORF">VA7868_00025</name>
</gene>
<dbReference type="Gene3D" id="3.30.1490.300">
    <property type="match status" value="1"/>
</dbReference>
<name>A0A1M5U6P4_9VIBR</name>
<dbReference type="InterPro" id="IPR005883">
    <property type="entry name" value="PilM"/>
</dbReference>
<dbReference type="Proteomes" id="UP000184608">
    <property type="component" value="Unassembled WGS sequence"/>
</dbReference>
<dbReference type="STRING" id="1216006.VA7868_00025"/>
<keyword evidence="2" id="KW-1185">Reference proteome</keyword>
<dbReference type="OrthoDB" id="9773403at2"/>
<dbReference type="Gene3D" id="3.30.420.40">
    <property type="match status" value="2"/>
</dbReference>
<proteinExistence type="predicted"/>
<evidence type="ECO:0000313" key="2">
    <source>
        <dbReference type="Proteomes" id="UP000184608"/>
    </source>
</evidence>
<dbReference type="Pfam" id="PF11104">
    <property type="entry name" value="PilM_2"/>
    <property type="match status" value="1"/>
</dbReference>
<evidence type="ECO:0000313" key="1">
    <source>
        <dbReference type="EMBL" id="SHH58570.1"/>
    </source>
</evidence>
<dbReference type="EMBL" id="FQXZ01000001">
    <property type="protein sequence ID" value="SHH58570.1"/>
    <property type="molecule type" value="Genomic_DNA"/>
</dbReference>
<sequence length="302" mass="33916">MNKLIVTGIDMNRHHMTAVTLMRQKQSFSLIDFRIFQSSGNIFPENEVLDYQNIVKKLAELRKGLPFFSRHVAVAIPDLAIMSRIIRISPQNSQLMEALAVYQAFSGEVSLSVSELRLDYTGVSDGFRVYAARKDVVESRLTALRGARLKPILVDTEKQCFLQLLITAMQYYGKSEQVLIEVNRTTIRLGVMCQPDCFYRCMPQSAGENEYSAVLAQLMNEFLQFCAVQRFQPAGVWLIERNALSAGQIEATLQCPVVLFHPLSMLGKNTFSDDEETELCALAAGMSMRGIIAREEGYAACC</sequence>
<protein>
    <submittedName>
        <fullName evidence="1">Competence protein A</fullName>
    </submittedName>
</protein>
<accession>A0A1M5U6P4</accession>
<reference evidence="1 2" key="1">
    <citation type="submission" date="2016-11" db="EMBL/GenBank/DDBJ databases">
        <authorList>
            <person name="Jaros S."/>
            <person name="Januszkiewicz K."/>
            <person name="Wedrychowicz H."/>
        </authorList>
    </citation>
    <scope>NUCLEOTIDE SEQUENCE [LARGE SCALE GENOMIC DNA]</scope>
    <source>
        <strain evidence="1 2">CECT 7868</strain>
    </source>
</reference>